<feature type="compositionally biased region" description="Basic and acidic residues" evidence="1">
    <location>
        <begin position="2554"/>
        <end position="2625"/>
    </location>
</feature>
<feature type="domain" description="Tudor" evidence="2">
    <location>
        <begin position="54"/>
        <end position="117"/>
    </location>
</feature>
<feature type="region of interest" description="Disordered" evidence="1">
    <location>
        <begin position="1048"/>
        <end position="1278"/>
    </location>
</feature>
<dbReference type="SMART" id="SM00333">
    <property type="entry name" value="TUDOR"/>
    <property type="match status" value="11"/>
</dbReference>
<protein>
    <submittedName>
        <fullName evidence="3">Maternal protein tudor</fullName>
    </submittedName>
</protein>
<feature type="domain" description="Tudor" evidence="2">
    <location>
        <begin position="292"/>
        <end position="351"/>
    </location>
</feature>
<evidence type="ECO:0000313" key="3">
    <source>
        <dbReference type="EMBL" id="KAF0296123.1"/>
    </source>
</evidence>
<feature type="compositionally biased region" description="Basic and acidic residues" evidence="1">
    <location>
        <begin position="1147"/>
        <end position="1178"/>
    </location>
</feature>
<feature type="compositionally biased region" description="Low complexity" evidence="1">
    <location>
        <begin position="1665"/>
        <end position="1705"/>
    </location>
</feature>
<feature type="compositionally biased region" description="Basic and acidic residues" evidence="1">
    <location>
        <begin position="2784"/>
        <end position="2794"/>
    </location>
</feature>
<sequence>MAGELNMFVTSVTSSGPHIKFYAQLHTEKYAALDAVINANQNQFDMSTLSSPYELKPGEQVLVKSLSGAAAKWHRARVNNIQSIEYGTVAIQFIDYGTNEVVHHSQICTSKNPVAASILAQPPLAVECVLADVVPALALWSDAAISFAESKLLFQMVRGQLVRQDGPEGPLHVRVYTSDGAALASQLVVIGLGRPAQTGAVPPGFQTGGYGAAAHPPPSATPPQQPEFAVRVKEMTTAPAQPGSELLVTVCHYSNGPAKFAIQNHQQGSTLTQLMADIQAYCRTSPPAPVPLLEPGAVCLGASASRDGQFLRGVLTQVDGGLVKVYWADFGHDETKAVGELRAMPRQFVGPWIQASRVSLAGLEGLNAAPAAAHVFRELTDGKLLTCKYRGKDQPNQVDLFDRDQSILELLLQRGAYSAAGAARGGAPTSVPVAAGAGALRYPSPAVSPAAAAAAAPSGPPLVPGSVTEVLVVEVGAVNNLYVRLAASAGQLQQLLSQLSETLSVSGQQLPASNIRVGKLCAILKDGSYQRAKVVSLGRRDIKVQYIDIGSSELVPLQSVLALEQRFATLPPQAFHCCLEGLESTHGSAEHVRFLQSVTAGGPLLCTVVQQTDRRVVRLTDPRRRPPLDINAAVRETVAAASQEPVQGQLIRGPPAVSVAKPPVEVGRAEQLVVMHVESPSSWFGQLAKLDADSLAAMEEAMQTRYSAGGNQPLSSAPIGTYCAAFSSVHEAVFRAKVIGRQGTQVTVFFIDYGDREETSVSNVFPLAAEFTQLPQLGISCYLQGAGAVSADAFRAAVLNQTVDVVLRACRPGTEVYEVALVSSSPTNRPIMEKLVPAGLREVPESGTPPSSSRPAGVGSVSGPPQLPQQQLPVGVYKEVEVVHVVTPAEFYVQMKEQFPAVDAIQEQVAAYASQPPPTAPPAVGQTVAALYPDDGVWYRGRVLEAAAGKVTVFFVDYGDTRSVSLAEVRPLRPEHAALAGQAIRCCSSDVGRSGRTNWSEQEIESFRAAVMEVPYLARSDELRAGTAIVTLAKAELLEPVLGQPVASAAPPVTRQTSGDYTKKPTPRADLDHNWRDRPAGAGPTSPPASSSDPFSGRMRMDQPESYSRPQRSGGGGGGPARDSWGGGGGGGAARDSWGGGGGGDARGGRERSWEGHDDRASQERSWGGHDNRGDRGAPDGASAFAADSRPSGGGGRPDRGGSNWPGSGRTRGGQNGSTGDDWSSGGGGGRPRGQDRNASGDSWSSGGGRPIRGGGGDVGGRPGGGRQPPAPSVSIPEHSCRLTPAALRAGAELRAAPTWVCGLHEFYLQPLDGAEPFNTLMTEMQTFYGGLRRPQDGAETHPAVGKPVAARFTDGAWYRAVVRRAAPAGLDVFFVDYGNSATVDKQLVKRLKEEYCRLPCQAYKCQFGGVKPAGGKWKVLSEQELAKYFEGEVQVTCLSAEGDLSSVEVALTSSGQRATDQLVADGLAERPAAARPVQQSGIGPYPPLERPFSAGERVEVFVACVLSPSRLYVQLSENTAEIEQMATDIEASTTDCKVPCPDVAPEELCLAPFEGVYYRGLITAVDGQTASVFFVDYGNTERVNVSELVECPMSLVDLPAQAIQCSMTGLVSADCGDQLAAKVDQMELTALVDRVLPGSLIVTLLSGSTNINLELGGDGQARSPEPAAKKAAAPTSAPAPAPAAAAPVAPAPAQAAPAAEEATETAAPFTRVTVSFAVTPHEFYVQDAADGPAAQLDELMAQLETEYSQLGPQDRAVKQVQTGDLVAAPFADDGVFYRARLLTAEPGAADCQLHFIDYGNCQLTPRAQLKLLTPGLLAPAPLAQRCRLPERPAAGQWTDEDTELFEQLAGTLEKALALRREAGGAEDVWTVRLLDGDTDVGRELVKAGRALPPGQEPPAAVAEKVTTEAAPVQETAAQSSAQPAGPVGAARLKNGQLLEAVVVFALSPTDFWVQLSADTATLDDLMARLEAAQLSSAAAPAAGQLLVARYAEDEALYRARVLSVTGDTATVLFVDYGNTESVPAAELWSCPPDLSGVPPLAVRCSLPLEPQPWSDAAVDKFSTLVGVGGAEERTLNMELVKAGDPALVNLFDGQQDVAFEMVGAGFGMVHVEERPVLVPAAQKAAEQPAPAPPAPEPAAPAAEAVKTDVTEAESEPAAQADETTESQAAPVPTTPAGDQAVFVSHVNSPLEFYVQSADTGPLDELMERLAGEFPAAAPVSAATPGLLAAAPYSEDGAPYRARVLAVEDGQARVLFVDYGNSESVDVAEVRELGAELAALPPQARPCQLAVDVCEEGATEKLRELTEAEEEPVTVSEVAAGAVTRVRLTLSAGDAAQLLVEAGLCRPREDTQLPAAPPPPAEPLSLLVSHVDSPACFFAQRLSDLAALDELADQLAELYDATEPPPALPAPCCGDLCVARSAEEEGWHRARVVAVSPTGDVRVRLLDYGSVAAATEVRAAAPAVCRTPAVALRCRLPARPADGADWGQEATAALAELCDAAHYEFDARLVAEADGEPLVALLCLEGRSVTQTLQERGVAMVPESLAAESVQVKPAEEVTKEKKPVERETETKPFEEASEKEKPAEGASEKEKPAEEASEKEKPVQEAHEEEKPTDKEGTDDRVAEELDNLSLTERHEEGETKGSTEPSSQEPTETEQAEQNADETKQGLDESKSHETGKSSEATDSSEETQRDLEEDKTDQKSEVTAGASEEKTADSDKEAVAEKPSSSDSAAPADAAETEESTSKVDEDTPGNGHVSPVNGDDVPEAAAQSVGQKASAVEEAPDAHEDAQAAA</sequence>
<feature type="compositionally biased region" description="Low complexity" evidence="1">
    <location>
        <begin position="2724"/>
        <end position="2737"/>
    </location>
</feature>
<dbReference type="InterPro" id="IPR035437">
    <property type="entry name" value="SNase_OB-fold_sf"/>
</dbReference>
<reference evidence="3 4" key="1">
    <citation type="submission" date="2019-07" db="EMBL/GenBank/DDBJ databases">
        <title>Draft genome assembly of a fouling barnacle, Amphibalanus amphitrite (Darwin, 1854): The first reference genome for Thecostraca.</title>
        <authorList>
            <person name="Kim W."/>
        </authorList>
    </citation>
    <scope>NUCLEOTIDE SEQUENCE [LARGE SCALE GENOMIC DNA]</scope>
    <source>
        <strain evidence="3">SNU_AA5</strain>
        <tissue evidence="3">Soma without cirri and trophi</tissue>
    </source>
</reference>
<feature type="domain" description="Tudor" evidence="2">
    <location>
        <begin position="2410"/>
        <end position="2469"/>
    </location>
</feature>
<feature type="domain" description="Tudor" evidence="2">
    <location>
        <begin position="1342"/>
        <end position="1399"/>
    </location>
</feature>
<feature type="region of interest" description="Disordered" evidence="1">
    <location>
        <begin position="2548"/>
        <end position="2794"/>
    </location>
</feature>
<accession>A0A6A4VR32</accession>
<dbReference type="Gene3D" id="2.30.30.140">
    <property type="match status" value="11"/>
</dbReference>
<feature type="domain" description="Tudor" evidence="2">
    <location>
        <begin position="1980"/>
        <end position="2038"/>
    </location>
</feature>
<feature type="domain" description="Tudor" evidence="2">
    <location>
        <begin position="1543"/>
        <end position="1599"/>
    </location>
</feature>
<dbReference type="Proteomes" id="UP000440578">
    <property type="component" value="Unassembled WGS sequence"/>
</dbReference>
<feature type="compositionally biased region" description="Basic and acidic residues" evidence="1">
    <location>
        <begin position="2710"/>
        <end position="2723"/>
    </location>
</feature>
<dbReference type="PROSITE" id="PS50304">
    <property type="entry name" value="TUDOR"/>
    <property type="match status" value="11"/>
</dbReference>
<feature type="region of interest" description="Disordered" evidence="1">
    <location>
        <begin position="841"/>
        <end position="865"/>
    </location>
</feature>
<feature type="region of interest" description="Disordered" evidence="1">
    <location>
        <begin position="1657"/>
        <end position="1705"/>
    </location>
</feature>
<dbReference type="EMBL" id="VIIS01001582">
    <property type="protein sequence ID" value="KAF0296123.1"/>
    <property type="molecule type" value="Genomic_DNA"/>
</dbReference>
<dbReference type="InterPro" id="IPR050621">
    <property type="entry name" value="Tudor_domain_containing"/>
</dbReference>
<feature type="compositionally biased region" description="Basic and acidic residues" evidence="1">
    <location>
        <begin position="2689"/>
        <end position="2703"/>
    </location>
</feature>
<dbReference type="GO" id="GO:0005737">
    <property type="term" value="C:cytoplasm"/>
    <property type="evidence" value="ECO:0007669"/>
    <property type="project" value="UniProtKB-ARBA"/>
</dbReference>
<organism evidence="3 4">
    <name type="scientific">Amphibalanus amphitrite</name>
    <name type="common">Striped barnacle</name>
    <name type="synonym">Balanus amphitrite</name>
    <dbReference type="NCBI Taxonomy" id="1232801"/>
    <lineage>
        <taxon>Eukaryota</taxon>
        <taxon>Metazoa</taxon>
        <taxon>Ecdysozoa</taxon>
        <taxon>Arthropoda</taxon>
        <taxon>Crustacea</taxon>
        <taxon>Multicrustacea</taxon>
        <taxon>Cirripedia</taxon>
        <taxon>Thoracica</taxon>
        <taxon>Thoracicalcarea</taxon>
        <taxon>Balanomorpha</taxon>
        <taxon>Balanoidea</taxon>
        <taxon>Balanidae</taxon>
        <taxon>Amphibalaninae</taxon>
        <taxon>Amphibalanus</taxon>
    </lineage>
</organism>
<name>A0A6A4VR32_AMPAM</name>
<feature type="compositionally biased region" description="Gly residues" evidence="1">
    <location>
        <begin position="1113"/>
        <end position="1146"/>
    </location>
</feature>
<feature type="domain" description="Tudor" evidence="2">
    <location>
        <begin position="514"/>
        <end position="570"/>
    </location>
</feature>
<comment type="caution">
    <text evidence="3">The sequence shown here is derived from an EMBL/GenBank/DDBJ whole genome shotgun (WGS) entry which is preliminary data.</text>
</comment>
<dbReference type="SUPFAM" id="SSF63748">
    <property type="entry name" value="Tudor/PWWP/MBT"/>
    <property type="match status" value="11"/>
</dbReference>
<dbReference type="InterPro" id="IPR002999">
    <property type="entry name" value="Tudor"/>
</dbReference>
<dbReference type="FunFam" id="2.30.30.140:FF:000018">
    <property type="entry name" value="Serine/threonine-protein kinase 31"/>
    <property type="match status" value="2"/>
</dbReference>
<dbReference type="CDD" id="cd20379">
    <property type="entry name" value="Tudor_dTUD-like"/>
    <property type="match status" value="1"/>
</dbReference>
<feature type="region of interest" description="Disordered" evidence="1">
    <location>
        <begin position="2122"/>
        <end position="2177"/>
    </location>
</feature>
<feature type="domain" description="Tudor" evidence="2">
    <location>
        <begin position="2222"/>
        <end position="2280"/>
    </location>
</feature>
<evidence type="ECO:0000259" key="2">
    <source>
        <dbReference type="PROSITE" id="PS50304"/>
    </source>
</evidence>
<dbReference type="PANTHER" id="PTHR22948:SF76">
    <property type="entry name" value="FI20010P1-RELATED"/>
    <property type="match status" value="1"/>
</dbReference>
<feature type="compositionally biased region" description="Basic and acidic residues" evidence="1">
    <location>
        <begin position="2663"/>
        <end position="2679"/>
    </location>
</feature>
<gene>
    <name evidence="3" type="primary">tud</name>
    <name evidence="3" type="ORF">FJT64_006450</name>
</gene>
<feature type="compositionally biased region" description="Pro residues" evidence="1">
    <location>
        <begin position="2130"/>
        <end position="2139"/>
    </location>
</feature>
<feature type="compositionally biased region" description="Basic and acidic residues" evidence="1">
    <location>
        <begin position="2633"/>
        <end position="2643"/>
    </location>
</feature>
<feature type="compositionally biased region" description="Low complexity" evidence="1">
    <location>
        <begin position="1080"/>
        <end position="1097"/>
    </location>
</feature>
<evidence type="ECO:0000313" key="4">
    <source>
        <dbReference type="Proteomes" id="UP000440578"/>
    </source>
</evidence>
<dbReference type="Pfam" id="PF00567">
    <property type="entry name" value="TUDOR"/>
    <property type="match status" value="11"/>
</dbReference>
<dbReference type="PANTHER" id="PTHR22948">
    <property type="entry name" value="TUDOR DOMAIN CONTAINING PROTEIN"/>
    <property type="match status" value="1"/>
</dbReference>
<keyword evidence="4" id="KW-1185">Reference proteome</keyword>
<dbReference type="OrthoDB" id="9989103at2759"/>
<feature type="domain" description="Tudor" evidence="2">
    <location>
        <begin position="921"/>
        <end position="979"/>
    </location>
</feature>
<feature type="domain" description="Tudor" evidence="2">
    <location>
        <begin position="1760"/>
        <end position="1820"/>
    </location>
</feature>
<proteinExistence type="predicted"/>
<dbReference type="Gene3D" id="2.40.50.90">
    <property type="match status" value="10"/>
</dbReference>
<feature type="compositionally biased region" description="Gly residues" evidence="1">
    <location>
        <begin position="1246"/>
        <end position="1267"/>
    </location>
</feature>
<feature type="domain" description="Tudor" evidence="2">
    <location>
        <begin position="716"/>
        <end position="774"/>
    </location>
</feature>
<evidence type="ECO:0000256" key="1">
    <source>
        <dbReference type="SAM" id="MobiDB-lite"/>
    </source>
</evidence>
<feature type="compositionally biased region" description="Basic and acidic residues" evidence="1">
    <location>
        <begin position="1061"/>
        <end position="1079"/>
    </location>
</feature>